<dbReference type="AlphaFoldDB" id="A0A955I035"/>
<keyword evidence="1" id="KW-0812">Transmembrane</keyword>
<dbReference type="InterPro" id="IPR010390">
    <property type="entry name" value="ABC-2_transporter-like"/>
</dbReference>
<dbReference type="PANTHER" id="PTHR36833">
    <property type="entry name" value="SLR0610 PROTEIN-RELATED"/>
    <property type="match status" value="1"/>
</dbReference>
<evidence type="ECO:0000313" key="3">
    <source>
        <dbReference type="Proteomes" id="UP000748332"/>
    </source>
</evidence>
<dbReference type="Pfam" id="PF06182">
    <property type="entry name" value="ABC2_membrane_6"/>
    <property type="match status" value="1"/>
</dbReference>
<accession>A0A955I035</accession>
<reference evidence="2" key="1">
    <citation type="submission" date="2020-04" db="EMBL/GenBank/DDBJ databases">
        <authorList>
            <person name="Zhang T."/>
        </authorList>
    </citation>
    <scope>NUCLEOTIDE SEQUENCE</scope>
    <source>
        <strain evidence="2">HKST-UBA16</strain>
    </source>
</reference>
<evidence type="ECO:0000313" key="2">
    <source>
        <dbReference type="EMBL" id="MCA9375327.1"/>
    </source>
</evidence>
<feature type="transmembrane region" description="Helical" evidence="1">
    <location>
        <begin position="62"/>
        <end position="84"/>
    </location>
</feature>
<dbReference type="Proteomes" id="UP000748332">
    <property type="component" value="Unassembled WGS sequence"/>
</dbReference>
<comment type="caution">
    <text evidence="2">The sequence shown here is derived from an EMBL/GenBank/DDBJ whole genome shotgun (WGS) entry which is preliminary data.</text>
</comment>
<name>A0A955I035_9BACT</name>
<dbReference type="EMBL" id="JAGQLM010000147">
    <property type="protein sequence ID" value="MCA9375327.1"/>
    <property type="molecule type" value="Genomic_DNA"/>
</dbReference>
<proteinExistence type="predicted"/>
<feature type="transmembrane region" description="Helical" evidence="1">
    <location>
        <begin position="227"/>
        <end position="248"/>
    </location>
</feature>
<evidence type="ECO:0000256" key="1">
    <source>
        <dbReference type="SAM" id="Phobius"/>
    </source>
</evidence>
<feature type="transmembrane region" description="Helical" evidence="1">
    <location>
        <begin position="202"/>
        <end position="221"/>
    </location>
</feature>
<feature type="transmembrane region" description="Helical" evidence="1">
    <location>
        <begin position="29"/>
        <end position="47"/>
    </location>
</feature>
<dbReference type="PANTHER" id="PTHR36833:SF1">
    <property type="entry name" value="INTEGRAL MEMBRANE TRANSPORT PROTEIN"/>
    <property type="match status" value="1"/>
</dbReference>
<organism evidence="2 3">
    <name type="scientific">Candidatus Dojkabacteria bacterium</name>
    <dbReference type="NCBI Taxonomy" id="2099670"/>
    <lineage>
        <taxon>Bacteria</taxon>
        <taxon>Candidatus Dojkabacteria</taxon>
    </lineage>
</organism>
<reference evidence="2" key="2">
    <citation type="journal article" date="2021" name="Microbiome">
        <title>Successional dynamics and alternative stable states in a saline activated sludge microbial community over 9 years.</title>
        <authorList>
            <person name="Wang Y."/>
            <person name="Ye J."/>
            <person name="Ju F."/>
            <person name="Liu L."/>
            <person name="Boyd J.A."/>
            <person name="Deng Y."/>
            <person name="Parks D.H."/>
            <person name="Jiang X."/>
            <person name="Yin X."/>
            <person name="Woodcroft B.J."/>
            <person name="Tyson G.W."/>
            <person name="Hugenholtz P."/>
            <person name="Polz M.F."/>
            <person name="Zhang T."/>
        </authorList>
    </citation>
    <scope>NUCLEOTIDE SEQUENCE</scope>
    <source>
        <strain evidence="2">HKST-UBA16</strain>
    </source>
</reference>
<keyword evidence="1" id="KW-1133">Transmembrane helix</keyword>
<protein>
    <submittedName>
        <fullName evidence="2">ABC-2 family transporter protein</fullName>
    </submittedName>
</protein>
<feature type="transmembrane region" description="Helical" evidence="1">
    <location>
        <begin position="105"/>
        <end position="133"/>
    </location>
</feature>
<gene>
    <name evidence="2" type="ORF">KC622_03280</name>
</gene>
<keyword evidence="1" id="KW-0472">Membrane</keyword>
<feature type="transmembrane region" description="Helical" evidence="1">
    <location>
        <begin position="139"/>
        <end position="172"/>
    </location>
</feature>
<sequence>MYYIKVWIDIVRKSLGKNLAYRFEFVSKIVRMVFLLAIQVLVIKAIYQNTNSIAGWDISDYYLLLGVYNLVNYVSWGVFNVNLWRIEEKVLKGEFDFLLLYPTGSVFAAAFSEFFLDDAIAAVSGLALITYYFFNNYEILTFTGIIGGIIAVFAAFIIWFSLHLAVASFNFVSPKIGFMDLLHSLTRTASVPIDIFSDITRYVMFSLFPVAFIAVVPVRILTGVYSLNFVIFSCLIALLSFMLSVTIWRATIKSYTSAGG</sequence>